<reference evidence="2" key="1">
    <citation type="journal article" date="2019" name="Sci. Rep.">
        <title>Draft genome of Tanacetum cinerariifolium, the natural source of mosquito coil.</title>
        <authorList>
            <person name="Yamashiro T."/>
            <person name="Shiraishi A."/>
            <person name="Satake H."/>
            <person name="Nakayama K."/>
        </authorList>
    </citation>
    <scope>NUCLEOTIDE SEQUENCE</scope>
</reference>
<organism evidence="2">
    <name type="scientific">Tanacetum cinerariifolium</name>
    <name type="common">Dalmatian daisy</name>
    <name type="synonym">Chrysanthemum cinerariifolium</name>
    <dbReference type="NCBI Taxonomy" id="118510"/>
    <lineage>
        <taxon>Eukaryota</taxon>
        <taxon>Viridiplantae</taxon>
        <taxon>Streptophyta</taxon>
        <taxon>Embryophyta</taxon>
        <taxon>Tracheophyta</taxon>
        <taxon>Spermatophyta</taxon>
        <taxon>Magnoliopsida</taxon>
        <taxon>eudicotyledons</taxon>
        <taxon>Gunneridae</taxon>
        <taxon>Pentapetalae</taxon>
        <taxon>asterids</taxon>
        <taxon>campanulids</taxon>
        <taxon>Asterales</taxon>
        <taxon>Asteraceae</taxon>
        <taxon>Asteroideae</taxon>
        <taxon>Anthemideae</taxon>
        <taxon>Anthemidinae</taxon>
        <taxon>Tanacetum</taxon>
    </lineage>
</organism>
<feature type="region of interest" description="Disordered" evidence="1">
    <location>
        <begin position="1"/>
        <end position="38"/>
    </location>
</feature>
<comment type="caution">
    <text evidence="2">The sequence shown here is derived from an EMBL/GenBank/DDBJ whole genome shotgun (WGS) entry which is preliminary data.</text>
</comment>
<feature type="non-terminal residue" evidence="2">
    <location>
        <position position="1"/>
    </location>
</feature>
<sequence>EEIFDPKMPENSNDEGNNDENLGLNVGREEGQDEEDDEDKLYRDVNINLEGRVVKMADVHTTQEFEDTHVTLTLV</sequence>
<gene>
    <name evidence="2" type="ORF">Tci_931588</name>
</gene>
<dbReference type="AlphaFoldDB" id="A0A699XIK8"/>
<accession>A0A699XIK8</accession>
<proteinExistence type="predicted"/>
<protein>
    <submittedName>
        <fullName evidence="2">Uncharacterized protein</fullName>
    </submittedName>
</protein>
<dbReference type="EMBL" id="BKCJ011867331">
    <property type="protein sequence ID" value="GFD59619.1"/>
    <property type="molecule type" value="Genomic_DNA"/>
</dbReference>
<name>A0A699XIK8_TANCI</name>
<evidence type="ECO:0000313" key="2">
    <source>
        <dbReference type="EMBL" id="GFD59619.1"/>
    </source>
</evidence>
<evidence type="ECO:0000256" key="1">
    <source>
        <dbReference type="SAM" id="MobiDB-lite"/>
    </source>
</evidence>